<proteinExistence type="predicted"/>
<dbReference type="InterPro" id="IPR032675">
    <property type="entry name" value="LRR_dom_sf"/>
</dbReference>
<dbReference type="SMART" id="SM00114">
    <property type="entry name" value="CARD"/>
    <property type="match status" value="1"/>
</dbReference>
<evidence type="ECO:0000313" key="6">
    <source>
        <dbReference type="Proteomes" id="UP001178508"/>
    </source>
</evidence>
<dbReference type="Proteomes" id="UP001178508">
    <property type="component" value="Chromosome 20"/>
</dbReference>
<dbReference type="Pfam" id="PF00619">
    <property type="entry name" value="CARD"/>
    <property type="match status" value="1"/>
</dbReference>
<dbReference type="AlphaFoldDB" id="A0AAV1H7J1"/>
<sequence length="356" mass="39608">MGNSEGKERRPDPRDQDSESDQSEILPTPPSLASVLKNNPSHLKELDLSLQGSDVELLCDFLKSPECRLDTLRLIDYSLSEASYSSLASALISSPHPLRKLELRVKNMQDSEIELLCDFLGNPECRLETLKLSTSSLSEISCASLASALISNRSPLRELDVNCEYLEESGRKLLCELLGNPNCHLESLSVKDKSCSGLSLACLEPILKRNPSYLSVGKLQDSAARHLQDYLRRPDRELTLKIVDEQQQEANDGFRVSAAVNIPAQEEVTAEEKLKLARKRFVDSVSDPVLNDLLDVLLKHEVINNNEMESLRSKIRADKARVLIDAVRAKGTEASLVLINALCEVDQYLSKKLDLV</sequence>
<dbReference type="InterPro" id="IPR011029">
    <property type="entry name" value="DEATH-like_dom_sf"/>
</dbReference>
<feature type="region of interest" description="Disordered" evidence="3">
    <location>
        <begin position="1"/>
        <end position="31"/>
    </location>
</feature>
<evidence type="ECO:0000313" key="5">
    <source>
        <dbReference type="EMBL" id="CAJ1081550.1"/>
    </source>
</evidence>
<evidence type="ECO:0000259" key="4">
    <source>
        <dbReference type="PROSITE" id="PS50209"/>
    </source>
</evidence>
<feature type="compositionally biased region" description="Basic and acidic residues" evidence="3">
    <location>
        <begin position="1"/>
        <end position="17"/>
    </location>
</feature>
<dbReference type="PANTHER" id="PTHR24106">
    <property type="entry name" value="NACHT, LRR AND CARD DOMAINS-CONTAINING"/>
    <property type="match status" value="1"/>
</dbReference>
<protein>
    <submittedName>
        <fullName evidence="5">LOW QUALITY PROTEIN: protein NLRC3-like</fullName>
    </submittedName>
</protein>
<keyword evidence="6" id="KW-1185">Reference proteome</keyword>
<keyword evidence="2" id="KW-0677">Repeat</keyword>
<feature type="domain" description="CARD" evidence="4">
    <location>
        <begin position="266"/>
        <end position="356"/>
    </location>
</feature>
<dbReference type="PROSITE" id="PS50209">
    <property type="entry name" value="CARD"/>
    <property type="match status" value="1"/>
</dbReference>
<dbReference type="GO" id="GO:0042981">
    <property type="term" value="P:regulation of apoptotic process"/>
    <property type="evidence" value="ECO:0007669"/>
    <property type="project" value="InterPro"/>
</dbReference>
<accession>A0AAV1H7J1</accession>
<reference evidence="5" key="1">
    <citation type="submission" date="2023-08" db="EMBL/GenBank/DDBJ databases">
        <authorList>
            <person name="Alioto T."/>
            <person name="Alioto T."/>
            <person name="Gomez Garrido J."/>
        </authorList>
    </citation>
    <scope>NUCLEOTIDE SEQUENCE</scope>
</reference>
<organism evidence="5 6">
    <name type="scientific">Xyrichtys novacula</name>
    <name type="common">Pearly razorfish</name>
    <name type="synonym">Hemipteronotus novacula</name>
    <dbReference type="NCBI Taxonomy" id="13765"/>
    <lineage>
        <taxon>Eukaryota</taxon>
        <taxon>Metazoa</taxon>
        <taxon>Chordata</taxon>
        <taxon>Craniata</taxon>
        <taxon>Vertebrata</taxon>
        <taxon>Euteleostomi</taxon>
        <taxon>Actinopterygii</taxon>
        <taxon>Neopterygii</taxon>
        <taxon>Teleostei</taxon>
        <taxon>Neoteleostei</taxon>
        <taxon>Acanthomorphata</taxon>
        <taxon>Eupercaria</taxon>
        <taxon>Labriformes</taxon>
        <taxon>Labridae</taxon>
        <taxon>Xyrichtys</taxon>
    </lineage>
</organism>
<evidence type="ECO:0000256" key="3">
    <source>
        <dbReference type="SAM" id="MobiDB-lite"/>
    </source>
</evidence>
<evidence type="ECO:0000256" key="2">
    <source>
        <dbReference type="ARBA" id="ARBA00022737"/>
    </source>
</evidence>
<keyword evidence="1" id="KW-0433">Leucine-rich repeat</keyword>
<dbReference type="EMBL" id="OY660883">
    <property type="protein sequence ID" value="CAJ1081550.1"/>
    <property type="molecule type" value="Genomic_DNA"/>
</dbReference>
<name>A0AAV1H7J1_XYRNO</name>
<evidence type="ECO:0000256" key="1">
    <source>
        <dbReference type="ARBA" id="ARBA00022614"/>
    </source>
</evidence>
<dbReference type="InterPro" id="IPR001315">
    <property type="entry name" value="CARD"/>
</dbReference>
<dbReference type="InterPro" id="IPR051261">
    <property type="entry name" value="NLR"/>
</dbReference>
<dbReference type="Gene3D" id="3.80.10.10">
    <property type="entry name" value="Ribonuclease Inhibitor"/>
    <property type="match status" value="2"/>
</dbReference>
<dbReference type="Gene3D" id="1.10.533.10">
    <property type="entry name" value="Death Domain, Fas"/>
    <property type="match status" value="1"/>
</dbReference>
<dbReference type="SUPFAM" id="SSF52047">
    <property type="entry name" value="RNI-like"/>
    <property type="match status" value="1"/>
</dbReference>
<dbReference type="SUPFAM" id="SSF47986">
    <property type="entry name" value="DEATH domain"/>
    <property type="match status" value="1"/>
</dbReference>
<gene>
    <name evidence="5" type="ORF">XNOV1_A017472</name>
</gene>